<dbReference type="OMA" id="LPACTCK"/>
<dbReference type="GO" id="GO:0005789">
    <property type="term" value="C:endoplasmic reticulum membrane"/>
    <property type="evidence" value="ECO:0007669"/>
    <property type="project" value="TreeGrafter"/>
</dbReference>
<feature type="region of interest" description="Disordered" evidence="9">
    <location>
        <begin position="1"/>
        <end position="161"/>
    </location>
</feature>
<evidence type="ECO:0000256" key="10">
    <source>
        <dbReference type="SAM" id="Phobius"/>
    </source>
</evidence>
<feature type="compositionally biased region" description="Polar residues" evidence="9">
    <location>
        <begin position="43"/>
        <end position="53"/>
    </location>
</feature>
<evidence type="ECO:0000256" key="4">
    <source>
        <dbReference type="ARBA" id="ARBA00022968"/>
    </source>
</evidence>
<reference evidence="12" key="1">
    <citation type="submission" date="2021-12" db="EMBL/GenBank/DDBJ databases">
        <authorList>
            <person name="Zaccaron A."/>
            <person name="Stergiopoulos I."/>
        </authorList>
    </citation>
    <scope>NUCLEOTIDE SEQUENCE</scope>
    <source>
        <strain evidence="12">Race5_Kim</strain>
    </source>
</reference>
<dbReference type="PANTHER" id="PTHR31361:SF1">
    <property type="entry name" value="BETA-GLUCAN SYNTHESIS-ASSOCIATED PROTEIN KRE6-RELATED"/>
    <property type="match status" value="1"/>
</dbReference>
<dbReference type="InterPro" id="IPR005629">
    <property type="entry name" value="Skn1/Kre6/Sbg1"/>
</dbReference>
<dbReference type="InterPro" id="IPR000757">
    <property type="entry name" value="Beta-glucanase-like"/>
</dbReference>
<feature type="compositionally biased region" description="Low complexity" evidence="9">
    <location>
        <begin position="60"/>
        <end position="90"/>
    </location>
</feature>
<name>A0A9Q8P3K5_PASFU</name>
<evidence type="ECO:0000256" key="1">
    <source>
        <dbReference type="ARBA" id="ARBA00004606"/>
    </source>
</evidence>
<dbReference type="InterPro" id="IPR013320">
    <property type="entry name" value="ConA-like_dom_sf"/>
</dbReference>
<dbReference type="AlphaFoldDB" id="A0A9Q8P3K5"/>
<keyword evidence="4" id="KW-0735">Signal-anchor</keyword>
<dbReference type="GeneID" id="71981288"/>
<dbReference type="CDD" id="cd02180">
    <property type="entry name" value="GH16_fungal_KRE6_glucanase"/>
    <property type="match status" value="1"/>
</dbReference>
<dbReference type="OrthoDB" id="412647at2759"/>
<dbReference type="GO" id="GO:0005886">
    <property type="term" value="C:plasma membrane"/>
    <property type="evidence" value="ECO:0007669"/>
    <property type="project" value="TreeGrafter"/>
</dbReference>
<protein>
    <recommendedName>
        <fullName evidence="11">GH16 domain-containing protein</fullName>
    </recommendedName>
</protein>
<dbReference type="SUPFAM" id="SSF49899">
    <property type="entry name" value="Concanavalin A-like lectins/glucanases"/>
    <property type="match status" value="1"/>
</dbReference>
<dbReference type="GO" id="GO:0031505">
    <property type="term" value="P:fungal-type cell wall organization"/>
    <property type="evidence" value="ECO:0007669"/>
    <property type="project" value="TreeGrafter"/>
</dbReference>
<feature type="compositionally biased region" description="Basic residues" evidence="9">
    <location>
        <begin position="684"/>
        <end position="694"/>
    </location>
</feature>
<feature type="compositionally biased region" description="Pro residues" evidence="9">
    <location>
        <begin position="1"/>
        <end position="12"/>
    </location>
</feature>
<feature type="transmembrane region" description="Helical" evidence="10">
    <location>
        <begin position="208"/>
        <end position="231"/>
    </location>
</feature>
<evidence type="ECO:0000256" key="5">
    <source>
        <dbReference type="ARBA" id="ARBA00022989"/>
    </source>
</evidence>
<keyword evidence="13" id="KW-1185">Reference proteome</keyword>
<evidence type="ECO:0000256" key="6">
    <source>
        <dbReference type="ARBA" id="ARBA00023136"/>
    </source>
</evidence>
<evidence type="ECO:0000256" key="3">
    <source>
        <dbReference type="ARBA" id="ARBA00022692"/>
    </source>
</evidence>
<evidence type="ECO:0000256" key="2">
    <source>
        <dbReference type="ARBA" id="ARBA00010962"/>
    </source>
</evidence>
<dbReference type="EMBL" id="CP090163">
    <property type="protein sequence ID" value="UJO11792.1"/>
    <property type="molecule type" value="Genomic_DNA"/>
</dbReference>
<evidence type="ECO:0000259" key="11">
    <source>
        <dbReference type="PROSITE" id="PS51762"/>
    </source>
</evidence>
<dbReference type="GO" id="GO:0006078">
    <property type="term" value="P:(1-&gt;6)-beta-D-glucan biosynthetic process"/>
    <property type="evidence" value="ECO:0007669"/>
    <property type="project" value="TreeGrafter"/>
</dbReference>
<feature type="region of interest" description="Disordered" evidence="9">
    <location>
        <begin position="683"/>
        <end position="703"/>
    </location>
</feature>
<evidence type="ECO:0000256" key="7">
    <source>
        <dbReference type="ARBA" id="ARBA00023180"/>
    </source>
</evidence>
<keyword evidence="5 10" id="KW-1133">Transmembrane helix</keyword>
<evidence type="ECO:0000256" key="9">
    <source>
        <dbReference type="SAM" id="MobiDB-lite"/>
    </source>
</evidence>
<dbReference type="PROSITE" id="PS51762">
    <property type="entry name" value="GH16_2"/>
    <property type="match status" value="1"/>
</dbReference>
<reference evidence="12" key="2">
    <citation type="journal article" date="2022" name="Microb. Genom.">
        <title>A chromosome-scale genome assembly of the tomato pathogen Cladosporium fulvum reveals a compartmentalized genome architecture and the presence of a dispensable chromosome.</title>
        <authorList>
            <person name="Zaccaron A.Z."/>
            <person name="Chen L.H."/>
            <person name="Samaras A."/>
            <person name="Stergiopoulos I."/>
        </authorList>
    </citation>
    <scope>NUCLEOTIDE SEQUENCE</scope>
    <source>
        <strain evidence="12">Race5_Kim</strain>
    </source>
</reference>
<dbReference type="Proteomes" id="UP000756132">
    <property type="component" value="Chromosome 1"/>
</dbReference>
<keyword evidence="6 10" id="KW-0472">Membrane</keyword>
<evidence type="ECO:0000313" key="13">
    <source>
        <dbReference type="Proteomes" id="UP000756132"/>
    </source>
</evidence>
<dbReference type="KEGG" id="ffu:CLAFUR5_01410"/>
<feature type="domain" description="GH16" evidence="11">
    <location>
        <begin position="261"/>
        <end position="627"/>
    </location>
</feature>
<keyword evidence="7" id="KW-0325">Glycoprotein</keyword>
<comment type="subcellular location">
    <subcellularLocation>
        <location evidence="1">Membrane</location>
        <topology evidence="1">Single-pass type II membrane protein</topology>
    </subcellularLocation>
</comment>
<sequence length="703" mass="77389">MDNDPTSPPQRHNPPHIRINSGSHDLLPMANASGDAQTRPIVSRQQSSRSLTQPCRPGGAAPSLRAASSSNSVYSAATPAESSELLLPPSKSNTRRFRDEDSPMRSPSQSGFNSRRTSWSSESAGSRDSRYGGPFVSPFDDSRAPSRAGSDDDNVNTQTVSEKYNILPSAGLLLFPEDVEKDDYLHNPDPNDKDGKLSCADLFSRRGIVNVGGLALITIGILILFIGYPILTFVQAAINPGGDSCTSNPDCIAGDRDLLKNLRKGLIDPDTPESAKTRTGDNGKKQVLAFSDEFNEDGRTFYDGDDPYFQGMDYWYGVTQDLEWYDPDALITKDGVLNFRFDAFQNHNLNYRSGMLQSWNKLCFKGGYLEASMSLPGRGDTIGFWPGFWAMGNLGRPGYAATTDGMWPYSYHDTCDPGITPNQSDPDGLNWLPGMRLPACTCTGGDHPSPGNSRSAPEIDAIEASVVYLDPPMGAAVGDASQSFQVAPFDLFSQPNAEWSEIYDYQITSANSYQGGVYQQAVSALTTLSNDWYDGKGYQIYAFEYEPGADGYVTWYVGDQKTWKVTGNSVGPNGNIGQRVIPEEPMTIIANFGMSSSFAQVNFTGLASLMPATMRIDYIRIYQDEDGEMTCDPQGYPTTDYIAKHPEPYANVNLTHWHQADYDFPKNSFMHGCKAENYDGGSTKKFKKTKRSTNTKRSWIPWR</sequence>
<dbReference type="Gene3D" id="2.60.120.200">
    <property type="match status" value="2"/>
</dbReference>
<gene>
    <name evidence="12" type="ORF">CLAFUR5_01410</name>
</gene>
<keyword evidence="3 10" id="KW-0812">Transmembrane</keyword>
<feature type="compositionally biased region" description="Polar residues" evidence="9">
    <location>
        <begin position="105"/>
        <end position="124"/>
    </location>
</feature>
<organism evidence="12 13">
    <name type="scientific">Passalora fulva</name>
    <name type="common">Tomato leaf mold</name>
    <name type="synonym">Cladosporium fulvum</name>
    <dbReference type="NCBI Taxonomy" id="5499"/>
    <lineage>
        <taxon>Eukaryota</taxon>
        <taxon>Fungi</taxon>
        <taxon>Dikarya</taxon>
        <taxon>Ascomycota</taxon>
        <taxon>Pezizomycotina</taxon>
        <taxon>Dothideomycetes</taxon>
        <taxon>Dothideomycetidae</taxon>
        <taxon>Mycosphaerellales</taxon>
        <taxon>Mycosphaerellaceae</taxon>
        <taxon>Fulvia</taxon>
    </lineage>
</organism>
<accession>A0A9Q8P3K5</accession>
<dbReference type="RefSeq" id="XP_047756158.1">
    <property type="nucleotide sequence ID" value="XM_047900558.1"/>
</dbReference>
<comment type="similarity">
    <text evidence="2">Belongs to the SKN1/KRE6 family.</text>
</comment>
<evidence type="ECO:0000256" key="8">
    <source>
        <dbReference type="ARBA" id="ARBA00023316"/>
    </source>
</evidence>
<dbReference type="GO" id="GO:0015926">
    <property type="term" value="F:glucosidase activity"/>
    <property type="evidence" value="ECO:0007669"/>
    <property type="project" value="TreeGrafter"/>
</dbReference>
<keyword evidence="8" id="KW-0961">Cell wall biogenesis/degradation</keyword>
<evidence type="ECO:0000313" key="12">
    <source>
        <dbReference type="EMBL" id="UJO11792.1"/>
    </source>
</evidence>
<proteinExistence type="inferred from homology"/>
<dbReference type="PANTHER" id="PTHR31361">
    <property type="entry name" value="BETA-GLUCAN SYNTHESIS-ASSOCIATED PROTEIN KRE6-RELATED"/>
    <property type="match status" value="1"/>
</dbReference>
<dbReference type="Pfam" id="PF03935">
    <property type="entry name" value="SKN1_KRE6_Sbg1"/>
    <property type="match status" value="1"/>
</dbReference>